<proteinExistence type="predicted"/>
<evidence type="ECO:0000313" key="3">
    <source>
        <dbReference type="Proteomes" id="UP001333110"/>
    </source>
</evidence>
<feature type="domain" description="Reverse transcriptase" evidence="1">
    <location>
        <begin position="1"/>
        <end position="172"/>
    </location>
</feature>
<reference evidence="2 3" key="1">
    <citation type="journal article" date="2023" name="J. Hered.">
        <title>Chromosome-level genome of the wood stork (Mycteria americana) provides insight into avian chromosome evolution.</title>
        <authorList>
            <person name="Flamio R. Jr."/>
            <person name="Ramstad K.M."/>
        </authorList>
    </citation>
    <scope>NUCLEOTIDE SEQUENCE [LARGE SCALE GENOMIC DNA]</scope>
    <source>
        <strain evidence="2">JAX WOST 10</strain>
    </source>
</reference>
<evidence type="ECO:0000259" key="1">
    <source>
        <dbReference type="PROSITE" id="PS50878"/>
    </source>
</evidence>
<dbReference type="Pfam" id="PF00078">
    <property type="entry name" value="RVT_1"/>
    <property type="match status" value="1"/>
</dbReference>
<dbReference type="PANTHER" id="PTHR33332">
    <property type="entry name" value="REVERSE TRANSCRIPTASE DOMAIN-CONTAINING PROTEIN"/>
    <property type="match status" value="1"/>
</dbReference>
<organism evidence="2 3">
    <name type="scientific">Mycteria americana</name>
    <name type="common">Wood stork</name>
    <dbReference type="NCBI Taxonomy" id="33587"/>
    <lineage>
        <taxon>Eukaryota</taxon>
        <taxon>Metazoa</taxon>
        <taxon>Chordata</taxon>
        <taxon>Craniata</taxon>
        <taxon>Vertebrata</taxon>
        <taxon>Euteleostomi</taxon>
        <taxon>Archelosauria</taxon>
        <taxon>Archosauria</taxon>
        <taxon>Dinosauria</taxon>
        <taxon>Saurischia</taxon>
        <taxon>Theropoda</taxon>
        <taxon>Coelurosauria</taxon>
        <taxon>Aves</taxon>
        <taxon>Neognathae</taxon>
        <taxon>Neoaves</taxon>
        <taxon>Aequornithes</taxon>
        <taxon>Ciconiiformes</taxon>
        <taxon>Ciconiidae</taxon>
        <taxon>Mycteria</taxon>
    </lineage>
</organism>
<dbReference type="PROSITE" id="PS50878">
    <property type="entry name" value="RT_POL"/>
    <property type="match status" value="1"/>
</dbReference>
<dbReference type="Proteomes" id="UP001333110">
    <property type="component" value="Unassembled WGS sequence"/>
</dbReference>
<sequence length="271" mass="30398">MHTTGLAELLHVTDVTYLDLYKAFDTVPHNTLVSQMETHGFDGWTTRWIRNWLDGHTQRVAVNSSMSGWRPVTSHVPQGSVLGPVLFNIFVGDMNSGIECILSKFPDDTKLSGVADTLEGRDAIQRDLDSLDSWAPMNLMKFNKAKCKVLHLGWGDEWVESSPAEKDLGVRVDEKLGMTRQRVLAAQKANCILACIKRSVASGSREVVLPLCSRETTPGLWGPQHKTDMDLRERVRRRATKMIRVLQPLLYEDRLRVGVVQPGEEKAPGRP</sequence>
<evidence type="ECO:0000313" key="2">
    <source>
        <dbReference type="EMBL" id="KAK4813077.1"/>
    </source>
</evidence>
<comment type="caution">
    <text evidence="2">The sequence shown here is derived from an EMBL/GenBank/DDBJ whole genome shotgun (WGS) entry which is preliminary data.</text>
</comment>
<protein>
    <recommendedName>
        <fullName evidence="1">Reverse transcriptase domain-containing protein</fullName>
    </recommendedName>
</protein>
<keyword evidence="3" id="KW-1185">Reference proteome</keyword>
<dbReference type="EMBL" id="JAUNZN010000013">
    <property type="protein sequence ID" value="KAK4813077.1"/>
    <property type="molecule type" value="Genomic_DNA"/>
</dbReference>
<dbReference type="InterPro" id="IPR000477">
    <property type="entry name" value="RT_dom"/>
</dbReference>
<name>A0AAN7RQK0_MYCAM</name>
<accession>A0AAN7RQK0</accession>
<gene>
    <name evidence="2" type="ORF">QYF61_007579</name>
</gene>
<dbReference type="AlphaFoldDB" id="A0AAN7RQK0"/>